<reference evidence="6" key="1">
    <citation type="submission" date="2022-07" db="EMBL/GenBank/DDBJ databases">
        <title>Phylogenomic reconstructions and comparative analyses of Kickxellomycotina fungi.</title>
        <authorList>
            <person name="Reynolds N.K."/>
            <person name="Stajich J.E."/>
            <person name="Barry K."/>
            <person name="Grigoriev I.V."/>
            <person name="Crous P."/>
            <person name="Smith M.E."/>
        </authorList>
    </citation>
    <scope>NUCLEOTIDE SEQUENCE</scope>
    <source>
        <strain evidence="6">CBS 109367</strain>
    </source>
</reference>
<dbReference type="Gene3D" id="2.30.30.40">
    <property type="entry name" value="SH3 Domains"/>
    <property type="match status" value="1"/>
</dbReference>
<dbReference type="GO" id="GO:1990528">
    <property type="term" value="C:Rvs161p-Rvs167p complex"/>
    <property type="evidence" value="ECO:0007669"/>
    <property type="project" value="TreeGrafter"/>
</dbReference>
<name>A0A9W8GMJ0_9FUNG</name>
<dbReference type="PROSITE" id="PS50002">
    <property type="entry name" value="SH3"/>
    <property type="match status" value="1"/>
</dbReference>
<dbReference type="SUPFAM" id="SSF103657">
    <property type="entry name" value="BAR/IMD domain-like"/>
    <property type="match status" value="1"/>
</dbReference>
<comment type="caution">
    <text evidence="6">The sequence shown here is derived from an EMBL/GenBank/DDBJ whole genome shotgun (WGS) entry which is preliminary data.</text>
</comment>
<evidence type="ECO:0000259" key="5">
    <source>
        <dbReference type="PROSITE" id="PS51021"/>
    </source>
</evidence>
<dbReference type="GO" id="GO:0043332">
    <property type="term" value="C:mating projection tip"/>
    <property type="evidence" value="ECO:0007669"/>
    <property type="project" value="TreeGrafter"/>
</dbReference>
<feature type="domain" description="BAR" evidence="5">
    <location>
        <begin position="17"/>
        <end position="263"/>
    </location>
</feature>
<dbReference type="GO" id="GO:0097320">
    <property type="term" value="P:plasma membrane tubulation"/>
    <property type="evidence" value="ECO:0007669"/>
    <property type="project" value="TreeGrafter"/>
</dbReference>
<organism evidence="6 7">
    <name type="scientific">Coemansia spiralis</name>
    <dbReference type="NCBI Taxonomy" id="417178"/>
    <lineage>
        <taxon>Eukaryota</taxon>
        <taxon>Fungi</taxon>
        <taxon>Fungi incertae sedis</taxon>
        <taxon>Zoopagomycota</taxon>
        <taxon>Kickxellomycotina</taxon>
        <taxon>Kickxellomycetes</taxon>
        <taxon>Kickxellales</taxon>
        <taxon>Kickxellaceae</taxon>
        <taxon>Coemansia</taxon>
    </lineage>
</organism>
<dbReference type="InterPro" id="IPR027267">
    <property type="entry name" value="AH/BAR_dom_sf"/>
</dbReference>
<dbReference type="EMBL" id="JANBTX010000027">
    <property type="protein sequence ID" value="KAJ2689322.1"/>
    <property type="molecule type" value="Genomic_DNA"/>
</dbReference>
<dbReference type="InterPro" id="IPR001452">
    <property type="entry name" value="SH3_domain"/>
</dbReference>
<dbReference type="InterPro" id="IPR004148">
    <property type="entry name" value="BAR_dom"/>
</dbReference>
<dbReference type="InterPro" id="IPR046982">
    <property type="entry name" value="BIN3/RVS161-like"/>
</dbReference>
<dbReference type="SUPFAM" id="SSF50044">
    <property type="entry name" value="SH3-domain"/>
    <property type="match status" value="1"/>
</dbReference>
<evidence type="ECO:0000259" key="4">
    <source>
        <dbReference type="PROSITE" id="PS50002"/>
    </source>
</evidence>
<dbReference type="Proteomes" id="UP001151516">
    <property type="component" value="Unassembled WGS sequence"/>
</dbReference>
<dbReference type="PROSITE" id="PS51021">
    <property type="entry name" value="BAR"/>
    <property type="match status" value="1"/>
</dbReference>
<feature type="domain" description="SH3" evidence="4">
    <location>
        <begin position="464"/>
        <end position="524"/>
    </location>
</feature>
<protein>
    <submittedName>
        <fullName evidence="6">BAR adaptor protein Hob1</fullName>
    </submittedName>
</protein>
<evidence type="ECO:0000256" key="3">
    <source>
        <dbReference type="SAM" id="MobiDB-lite"/>
    </source>
</evidence>
<feature type="compositionally biased region" description="Low complexity" evidence="3">
    <location>
        <begin position="423"/>
        <end position="436"/>
    </location>
</feature>
<dbReference type="AlphaFoldDB" id="A0A9W8GMJ0"/>
<evidence type="ECO:0000313" key="7">
    <source>
        <dbReference type="Proteomes" id="UP001151516"/>
    </source>
</evidence>
<dbReference type="SMART" id="SM00326">
    <property type="entry name" value="SH3"/>
    <property type="match status" value="1"/>
</dbReference>
<dbReference type="PANTHER" id="PTHR47174:SF1">
    <property type="entry name" value="REDUCED VIABILITY UPON STARVATION PROTEIN 167"/>
    <property type="match status" value="1"/>
</dbReference>
<evidence type="ECO:0000256" key="2">
    <source>
        <dbReference type="PROSITE-ProRule" id="PRU00192"/>
    </source>
</evidence>
<dbReference type="GO" id="GO:0031097">
    <property type="term" value="C:medial cortex"/>
    <property type="evidence" value="ECO:0007669"/>
    <property type="project" value="TreeGrafter"/>
</dbReference>
<keyword evidence="7" id="KW-1185">Reference proteome</keyword>
<sequence>MSWKGFKKALERMPHQLQSKIRKGGNTVDPEFDDLRARFIDLEQATKDLFLQAAKFRDSIRGMLLYQTSYLEQVLAMYRPISTDPEGVSQPVGDYVDEGASPELLRVAEEFHRRVESIKHKIDPQLGALDTSVVEPLQEMMTMLKNVHKVLQKRDHKLIDYDRHRTTVEKMEAKEGAEGQRSLGEEKSYQKTMAQYQESSRMYNYFNDRLKADLTQLLTLRQAFIDPIFIKFFRVQHQLYSDLFREFSEAARNCPAFDLSTSVHAAWEPKWGRALQCLGSLDIFGVGPMMVAPLPLEDVDRSMMGTIKGTFKKKDKSATPTPAPGIFRRESTASSASGLGANPMPPTGAPIAGGSPYGTYQSSLPQQQPPPPADTKSPYGNYESSFPQHQQQPQQPPPPADVKSPYGNYESSFPQQPPGGGYAPASAHASTSAAAGAPPPAYTSPLVDKPPVAAARTAPPPPRSNVQYVVALYDYSALTEGDLSFHEGDRIELVHRAESKDDWWTGRLNGVEGVFPGTYVSDPK</sequence>
<dbReference type="InterPro" id="IPR036028">
    <property type="entry name" value="SH3-like_dom_sf"/>
</dbReference>
<dbReference type="Gene3D" id="1.20.1270.60">
    <property type="entry name" value="Arfaptin homology (AH) domain/BAR domain"/>
    <property type="match status" value="1"/>
</dbReference>
<keyword evidence="1 2" id="KW-0728">SH3 domain</keyword>
<evidence type="ECO:0000256" key="1">
    <source>
        <dbReference type="ARBA" id="ARBA00022443"/>
    </source>
</evidence>
<dbReference type="PRINTS" id="PR00452">
    <property type="entry name" value="SH3DOMAIN"/>
</dbReference>
<dbReference type="PANTHER" id="PTHR47174">
    <property type="entry name" value="BRIDGING INTEGRATOR 3"/>
    <property type="match status" value="1"/>
</dbReference>
<evidence type="ECO:0000313" key="6">
    <source>
        <dbReference type="EMBL" id="KAJ2689322.1"/>
    </source>
</evidence>
<proteinExistence type="predicted"/>
<dbReference type="Pfam" id="PF03114">
    <property type="entry name" value="BAR"/>
    <property type="match status" value="1"/>
</dbReference>
<dbReference type="GO" id="GO:0015629">
    <property type="term" value="C:actin cytoskeleton"/>
    <property type="evidence" value="ECO:0007669"/>
    <property type="project" value="TreeGrafter"/>
</dbReference>
<dbReference type="FunFam" id="2.30.30.40:FF:000100">
    <property type="entry name" value="SH3 domain-containing YSC84-like protein 1"/>
    <property type="match status" value="1"/>
</dbReference>
<feature type="region of interest" description="Disordered" evidence="3">
    <location>
        <begin position="308"/>
        <end position="464"/>
    </location>
</feature>
<dbReference type="GO" id="GO:0008289">
    <property type="term" value="F:lipid binding"/>
    <property type="evidence" value="ECO:0007669"/>
    <property type="project" value="TreeGrafter"/>
</dbReference>
<dbReference type="SMART" id="SM00721">
    <property type="entry name" value="BAR"/>
    <property type="match status" value="1"/>
</dbReference>
<accession>A0A9W8GMJ0</accession>
<dbReference type="GO" id="GO:0051666">
    <property type="term" value="P:actin cortical patch localization"/>
    <property type="evidence" value="ECO:0007669"/>
    <property type="project" value="InterPro"/>
</dbReference>
<dbReference type="GO" id="GO:0006897">
    <property type="term" value="P:endocytosis"/>
    <property type="evidence" value="ECO:0007669"/>
    <property type="project" value="InterPro"/>
</dbReference>
<gene>
    <name evidence="6" type="primary">hob1</name>
    <name evidence="6" type="ORF">IWW39_001560</name>
</gene>
<dbReference type="OrthoDB" id="5971719at2759"/>
<dbReference type="Pfam" id="PF00018">
    <property type="entry name" value="SH3_1"/>
    <property type="match status" value="1"/>
</dbReference>